<evidence type="ECO:0000313" key="1">
    <source>
        <dbReference type="EMBL" id="CAB5218277.1"/>
    </source>
</evidence>
<gene>
    <name evidence="1" type="ORF">UFOVP204_159</name>
</gene>
<protein>
    <submittedName>
        <fullName evidence="1">Uncharacterized protein</fullName>
    </submittedName>
</protein>
<dbReference type="EMBL" id="LR798257">
    <property type="protein sequence ID" value="CAB5218277.1"/>
    <property type="molecule type" value="Genomic_DNA"/>
</dbReference>
<reference evidence="1" key="1">
    <citation type="submission" date="2020-05" db="EMBL/GenBank/DDBJ databases">
        <authorList>
            <person name="Chiriac C."/>
            <person name="Salcher M."/>
            <person name="Ghai R."/>
            <person name="Kavagutti S V."/>
        </authorList>
    </citation>
    <scope>NUCLEOTIDE SEQUENCE</scope>
</reference>
<accession>A0A6J7WKP5</accession>
<sequence length="57" mass="6791">MSPRHQTKRIFGPYFASDTHWASGDIKKQDPATQLEKKIEDFFKTLIHYITLKRIKK</sequence>
<organism evidence="1">
    <name type="scientific">uncultured Caudovirales phage</name>
    <dbReference type="NCBI Taxonomy" id="2100421"/>
    <lineage>
        <taxon>Viruses</taxon>
        <taxon>Duplodnaviria</taxon>
        <taxon>Heunggongvirae</taxon>
        <taxon>Uroviricota</taxon>
        <taxon>Caudoviricetes</taxon>
        <taxon>Peduoviridae</taxon>
        <taxon>Maltschvirus</taxon>
        <taxon>Maltschvirus maltsch</taxon>
    </lineage>
</organism>
<proteinExistence type="predicted"/>
<name>A0A6J7WKP5_9CAUD</name>